<gene>
    <name evidence="1" type="ORF">KSP39_PZI010548</name>
</gene>
<comment type="caution">
    <text evidence="1">The sequence shown here is derived from an EMBL/GenBank/DDBJ whole genome shotgun (WGS) entry which is preliminary data.</text>
</comment>
<proteinExistence type="predicted"/>
<evidence type="ECO:0000313" key="1">
    <source>
        <dbReference type="EMBL" id="KAK8940999.1"/>
    </source>
</evidence>
<organism evidence="1 2">
    <name type="scientific">Platanthera zijinensis</name>
    <dbReference type="NCBI Taxonomy" id="2320716"/>
    <lineage>
        <taxon>Eukaryota</taxon>
        <taxon>Viridiplantae</taxon>
        <taxon>Streptophyta</taxon>
        <taxon>Embryophyta</taxon>
        <taxon>Tracheophyta</taxon>
        <taxon>Spermatophyta</taxon>
        <taxon>Magnoliopsida</taxon>
        <taxon>Liliopsida</taxon>
        <taxon>Asparagales</taxon>
        <taxon>Orchidaceae</taxon>
        <taxon>Orchidoideae</taxon>
        <taxon>Orchideae</taxon>
        <taxon>Orchidinae</taxon>
        <taxon>Platanthera</taxon>
    </lineage>
</organism>
<sequence length="230" mass="25309">MNNLHTFSNLKRLEGSVFKPPHVCESTESSTSSGTVATSAPSSSCHRLRLSLAYLRSRSYSCSHFRPLVSPLHTLFSLPPSRYSPPQSTFLCMTCLLGFTLGYWVGRQRDARYGQIGLDTHVIFSSDACRLAIWARPHADPVVSVGDLFTRTAWTGLTVNQVCRCAPNGGLGGLFARFVRTEEAASQTGFCSDSGMFLDGNRANRFFIRGVRQGADWTRDQQTGMADVLV</sequence>
<keyword evidence="2" id="KW-1185">Reference proteome</keyword>
<evidence type="ECO:0000313" key="2">
    <source>
        <dbReference type="Proteomes" id="UP001418222"/>
    </source>
</evidence>
<dbReference type="AlphaFoldDB" id="A0AAP0BIK8"/>
<name>A0AAP0BIK8_9ASPA</name>
<dbReference type="Proteomes" id="UP001418222">
    <property type="component" value="Unassembled WGS sequence"/>
</dbReference>
<reference evidence="1 2" key="1">
    <citation type="journal article" date="2022" name="Nat. Plants">
        <title>Genomes of leafy and leafless Platanthera orchids illuminate the evolution of mycoheterotrophy.</title>
        <authorList>
            <person name="Li M.H."/>
            <person name="Liu K.W."/>
            <person name="Li Z."/>
            <person name="Lu H.C."/>
            <person name="Ye Q.L."/>
            <person name="Zhang D."/>
            <person name="Wang J.Y."/>
            <person name="Li Y.F."/>
            <person name="Zhong Z.M."/>
            <person name="Liu X."/>
            <person name="Yu X."/>
            <person name="Liu D.K."/>
            <person name="Tu X.D."/>
            <person name="Liu B."/>
            <person name="Hao Y."/>
            <person name="Liao X.Y."/>
            <person name="Jiang Y.T."/>
            <person name="Sun W.H."/>
            <person name="Chen J."/>
            <person name="Chen Y.Q."/>
            <person name="Ai Y."/>
            <person name="Zhai J.W."/>
            <person name="Wu S.S."/>
            <person name="Zhou Z."/>
            <person name="Hsiao Y.Y."/>
            <person name="Wu W.L."/>
            <person name="Chen Y.Y."/>
            <person name="Lin Y.F."/>
            <person name="Hsu J.L."/>
            <person name="Li C.Y."/>
            <person name="Wang Z.W."/>
            <person name="Zhao X."/>
            <person name="Zhong W.Y."/>
            <person name="Ma X.K."/>
            <person name="Ma L."/>
            <person name="Huang J."/>
            <person name="Chen G.Z."/>
            <person name="Huang M.Z."/>
            <person name="Huang L."/>
            <person name="Peng D.H."/>
            <person name="Luo Y.B."/>
            <person name="Zou S.Q."/>
            <person name="Chen S.P."/>
            <person name="Lan S."/>
            <person name="Tsai W.C."/>
            <person name="Van de Peer Y."/>
            <person name="Liu Z.J."/>
        </authorList>
    </citation>
    <scope>NUCLEOTIDE SEQUENCE [LARGE SCALE GENOMIC DNA]</scope>
    <source>
        <strain evidence="1">Lor287</strain>
    </source>
</reference>
<accession>A0AAP0BIK8</accession>
<dbReference type="EMBL" id="JBBWWQ010000008">
    <property type="protein sequence ID" value="KAK8940999.1"/>
    <property type="molecule type" value="Genomic_DNA"/>
</dbReference>
<protein>
    <submittedName>
        <fullName evidence="1">Uncharacterized protein</fullName>
    </submittedName>
</protein>